<protein>
    <recommendedName>
        <fullName evidence="2">Rho termination factor N-terminal domain-containing protein</fullName>
    </recommendedName>
</protein>
<gene>
    <name evidence="1" type="ORF">CNLFYP112_01404</name>
</gene>
<evidence type="ECO:0000313" key="1">
    <source>
        <dbReference type="EMBL" id="VYS94697.1"/>
    </source>
</evidence>
<evidence type="ECO:0008006" key="2">
    <source>
        <dbReference type="Google" id="ProtNLM"/>
    </source>
</evidence>
<reference evidence="1" key="1">
    <citation type="submission" date="2019-11" db="EMBL/GenBank/DDBJ databases">
        <authorList>
            <person name="Feng L."/>
        </authorList>
    </citation>
    <scope>NUCLEOTIDE SEQUENCE</scope>
    <source>
        <strain evidence="1">CnexileLFYP112</strain>
    </source>
</reference>
<name>A0A6N2SMJ9_9FIRM</name>
<organism evidence="1">
    <name type="scientific">[Clostridium] nexile</name>
    <dbReference type="NCBI Taxonomy" id="29361"/>
    <lineage>
        <taxon>Bacteria</taxon>
        <taxon>Bacillati</taxon>
        <taxon>Bacillota</taxon>
        <taxon>Clostridia</taxon>
        <taxon>Lachnospirales</taxon>
        <taxon>Lachnospiraceae</taxon>
        <taxon>Tyzzerella</taxon>
    </lineage>
</organism>
<dbReference type="EMBL" id="CACRTG010000007">
    <property type="protein sequence ID" value="VYS94697.1"/>
    <property type="molecule type" value="Genomic_DNA"/>
</dbReference>
<dbReference type="AlphaFoldDB" id="A0A6N2SMJ9"/>
<proteinExistence type="predicted"/>
<accession>A0A6N2SMJ9</accession>
<sequence length="235" mass="27837">MFLREYLTKYTKEELLDQARSFEIKKCSGLRKADLINRIVDTFCAEEMLRSRLACLTKEQMDLFRKACISPTAVSVNEVVDAMQLCRYWIGYFEDPTDRFCVFEDVAVAFSKIDDKAFQLKQCRKGWLVKCIHFFIQYYGIAPIEVIYEMYRQKVKDSIDEMIGMLWEMPVDIVESCLFTMDKLGMEGWPKENPLYSEKGIFVHLQLFEDAEFDYLLRQQMDKDFYIPSAQQRGH</sequence>